<accession>A0A381U0C8</accession>
<protein>
    <submittedName>
        <fullName evidence="1">Uncharacterized protein</fullName>
    </submittedName>
</protein>
<name>A0A381U0C8_9ZZZZ</name>
<dbReference type="EMBL" id="UINC01005418">
    <property type="protein sequence ID" value="SVA21201.1"/>
    <property type="molecule type" value="Genomic_DNA"/>
</dbReference>
<sequence>MYFKFLITLSLFCAPLVFSAHHETSEKEGLSEQEVIAIAMSAAPANVSSKATVIDSMGKVLRAGSNGWTCMPGTPPNDNVNPMCVDQAWQKWLKAYMEKTPYDSENESFGTSYMLVGDIAVDNDDPSNLDKSKGTWVAEGPHLMLLMPESLMSDLPTDPYSGGPYVMWKGSEFVHVMVPLETTEPLN</sequence>
<evidence type="ECO:0000313" key="1">
    <source>
        <dbReference type="EMBL" id="SVA21201.1"/>
    </source>
</evidence>
<gene>
    <name evidence="1" type="ORF">METZ01_LOCUS74055</name>
</gene>
<proteinExistence type="predicted"/>
<reference evidence="1" key="1">
    <citation type="submission" date="2018-05" db="EMBL/GenBank/DDBJ databases">
        <authorList>
            <person name="Lanie J.A."/>
            <person name="Ng W.-L."/>
            <person name="Kazmierczak K.M."/>
            <person name="Andrzejewski T.M."/>
            <person name="Davidsen T.M."/>
            <person name="Wayne K.J."/>
            <person name="Tettelin H."/>
            <person name="Glass J.I."/>
            <person name="Rusch D."/>
            <person name="Podicherti R."/>
            <person name="Tsui H.-C.T."/>
            <person name="Winkler M.E."/>
        </authorList>
    </citation>
    <scope>NUCLEOTIDE SEQUENCE</scope>
</reference>
<organism evidence="1">
    <name type="scientific">marine metagenome</name>
    <dbReference type="NCBI Taxonomy" id="408172"/>
    <lineage>
        <taxon>unclassified sequences</taxon>
        <taxon>metagenomes</taxon>
        <taxon>ecological metagenomes</taxon>
    </lineage>
</organism>
<dbReference type="AlphaFoldDB" id="A0A381U0C8"/>